<protein>
    <recommendedName>
        <fullName evidence="4">Polyhydroxyalkanoate synthesis regulator phasin</fullName>
    </recommendedName>
</protein>
<dbReference type="STRING" id="477974.Daud_0868"/>
<dbReference type="NCBIfam" id="NF047773">
    <property type="entry name" value="phas_rel_Lepto"/>
    <property type="match status" value="1"/>
</dbReference>
<feature type="region of interest" description="Disordered" evidence="1">
    <location>
        <begin position="99"/>
        <end position="118"/>
    </location>
</feature>
<evidence type="ECO:0008006" key="4">
    <source>
        <dbReference type="Google" id="ProtNLM"/>
    </source>
</evidence>
<organism evidence="2 3">
    <name type="scientific">Desulforudis audaxviator (strain MP104C)</name>
    <dbReference type="NCBI Taxonomy" id="477974"/>
    <lineage>
        <taxon>Bacteria</taxon>
        <taxon>Bacillati</taxon>
        <taxon>Bacillota</taxon>
        <taxon>Clostridia</taxon>
        <taxon>Thermoanaerobacterales</taxon>
        <taxon>Candidatus Desulforudaceae</taxon>
        <taxon>Candidatus Desulforudis</taxon>
    </lineage>
</organism>
<dbReference type="AlphaFoldDB" id="B1I332"/>
<accession>B1I332</accession>
<name>B1I332_DESAP</name>
<proteinExistence type="predicted"/>
<dbReference type="HOGENOM" id="CLU_131526_4_1_9"/>
<dbReference type="PANTHER" id="PTHR38664">
    <property type="entry name" value="SLR0058 PROTEIN"/>
    <property type="match status" value="1"/>
</dbReference>
<evidence type="ECO:0000313" key="2">
    <source>
        <dbReference type="EMBL" id="ACA59381.1"/>
    </source>
</evidence>
<sequence>MTTTMRKMMLMGIGALSLTRDRAEQLVKELTEKGDVNQAEAKSFVSELVRRGEQERQAMKKAIRGEMMKLREDMGVLSKRDFARVEARLKRIEEHLNLPAAVTDEPEQQARLENNQPT</sequence>
<dbReference type="PANTHER" id="PTHR38664:SF1">
    <property type="entry name" value="SLR0058 PROTEIN"/>
    <property type="match status" value="1"/>
</dbReference>
<reference evidence="3" key="1">
    <citation type="submission" date="2007-10" db="EMBL/GenBank/DDBJ databases">
        <title>Complete sequence of chromosome of Desulforudis audaxviator MP104C.</title>
        <authorList>
            <person name="Copeland A."/>
            <person name="Lucas S."/>
            <person name="Lapidus A."/>
            <person name="Barry K."/>
            <person name="Glavina del Rio T."/>
            <person name="Dalin E."/>
            <person name="Tice H."/>
            <person name="Bruce D."/>
            <person name="Pitluck S."/>
            <person name="Lowry S.R."/>
            <person name="Larimer F."/>
            <person name="Land M.L."/>
            <person name="Hauser L."/>
            <person name="Kyrpides N."/>
            <person name="Ivanova N.N."/>
            <person name="Richardson P."/>
        </authorList>
    </citation>
    <scope>NUCLEOTIDE SEQUENCE [LARGE SCALE GENOMIC DNA]</scope>
    <source>
        <strain evidence="3">MP104C</strain>
    </source>
</reference>
<dbReference type="EMBL" id="CP000860">
    <property type="protein sequence ID" value="ACA59381.1"/>
    <property type="molecule type" value="Genomic_DNA"/>
</dbReference>
<dbReference type="InterPro" id="IPR008769">
    <property type="entry name" value="PhaF_PhaI"/>
</dbReference>
<evidence type="ECO:0000256" key="1">
    <source>
        <dbReference type="SAM" id="MobiDB-lite"/>
    </source>
</evidence>
<dbReference type="eggNOG" id="COG3937">
    <property type="taxonomic scope" value="Bacteria"/>
</dbReference>
<keyword evidence="3" id="KW-1185">Reference proteome</keyword>
<reference evidence="2 3" key="2">
    <citation type="journal article" date="2008" name="Science">
        <title>Environmental genomics reveals a single-species ecosystem deep within Earth.</title>
        <authorList>
            <person name="Chivian D."/>
            <person name="Brodie E.L."/>
            <person name="Alm E.J."/>
            <person name="Culley D.E."/>
            <person name="Dehal P.S."/>
            <person name="Desantis T.Z."/>
            <person name="Gihring T.M."/>
            <person name="Lapidus A."/>
            <person name="Lin L.H."/>
            <person name="Lowry S.R."/>
            <person name="Moser D.P."/>
            <person name="Richardson P.M."/>
            <person name="Southam G."/>
            <person name="Wanger G."/>
            <person name="Pratt L.M."/>
            <person name="Andersen G.L."/>
            <person name="Hazen T.C."/>
            <person name="Brockman F.J."/>
            <person name="Arkin A.P."/>
            <person name="Onstott T.C."/>
        </authorList>
    </citation>
    <scope>NUCLEOTIDE SEQUENCE [LARGE SCALE GENOMIC DNA]</scope>
    <source>
        <strain evidence="2 3">MP104C</strain>
    </source>
</reference>
<gene>
    <name evidence="2" type="ordered locus">Daud_0868</name>
</gene>
<evidence type="ECO:0000313" key="3">
    <source>
        <dbReference type="Proteomes" id="UP000008544"/>
    </source>
</evidence>
<dbReference type="KEGG" id="dau:Daud_0868"/>
<dbReference type="Proteomes" id="UP000008544">
    <property type="component" value="Chromosome"/>
</dbReference>